<dbReference type="Ensembl" id="ENSCVAT00000016619.1">
    <property type="protein sequence ID" value="ENSCVAP00000026504.1"/>
    <property type="gene ID" value="ENSCVAG00000012098.1"/>
</dbReference>
<dbReference type="RefSeq" id="XP_015256367.1">
    <property type="nucleotide sequence ID" value="XM_015400881.1"/>
</dbReference>
<dbReference type="GeneID" id="107101821"/>
<organism evidence="3 4">
    <name type="scientific">Cyprinodon variegatus</name>
    <name type="common">Sheepshead minnow</name>
    <dbReference type="NCBI Taxonomy" id="28743"/>
    <lineage>
        <taxon>Eukaryota</taxon>
        <taxon>Metazoa</taxon>
        <taxon>Chordata</taxon>
        <taxon>Craniata</taxon>
        <taxon>Vertebrata</taxon>
        <taxon>Euteleostomi</taxon>
        <taxon>Actinopterygii</taxon>
        <taxon>Neopterygii</taxon>
        <taxon>Teleostei</taxon>
        <taxon>Neoteleostei</taxon>
        <taxon>Acanthomorphata</taxon>
        <taxon>Ovalentaria</taxon>
        <taxon>Atherinomorphae</taxon>
        <taxon>Cyprinodontiformes</taxon>
        <taxon>Cyprinodontidae</taxon>
        <taxon>Cyprinodon</taxon>
    </lineage>
</organism>
<dbReference type="GeneTree" id="ENSGT00940000157835"/>
<dbReference type="CTD" id="255394"/>
<dbReference type="Proteomes" id="UP000265020">
    <property type="component" value="Unassembled WGS sequence"/>
</dbReference>
<sequence length="501" mass="56271">MPLNDERANSSSRSEDQSSDVESSLTSDQDCSRDSFNSDGSSKQSTPSSSPPKTLSLDEVMEAGRELFNLKLAHEIANFDFHLDLNRGPQNSLLNAVRDNVQKAYWDILETELNDDPPEYQHAIKLLEEIREILLSFLNPGANRMRTQIMEVLDMDLIRQQAENEAVDIQRLASYIITTMGKMCAPVRDGEIRKLQESTDNIVTLFKEIFRVLNLMRADHVSLTIQSLKPLLQRNGVQYERETFQGILDKTPTALDRTTAWIKSALEELLPATVPPAKSDPREGQQTLPGPNQILNTACLSLLTWDFSKTPVPETWVMDESRLEEIQRQLKLLETVNEVLLIVNSTIRGPIQGISSLSDCLKKMISVLLEGMHRPDFNLEKTLEGVSAQIGCELNKSLTVRGYPPLTPEMQTTLTGQICSISQKDNPIRTLVEDRVQQYFAALLSNPNTKNKLEQVPAGLAAIKPELILTGKSFIFLIENNRAVYGPFYLDIIKKLLFGSS</sequence>
<reference evidence="3" key="2">
    <citation type="submission" date="2025-09" db="UniProtKB">
        <authorList>
            <consortium name="Ensembl"/>
        </authorList>
    </citation>
    <scope>IDENTIFICATION</scope>
</reference>
<evidence type="ECO:0000313" key="4">
    <source>
        <dbReference type="Proteomes" id="UP000265020"/>
    </source>
</evidence>
<protein>
    <submittedName>
        <fullName evidence="3">T-complex 11, testis-specific-like 2</fullName>
    </submittedName>
</protein>
<evidence type="ECO:0000313" key="3">
    <source>
        <dbReference type="Ensembl" id="ENSCVAP00000026504.1"/>
    </source>
</evidence>
<reference evidence="3" key="1">
    <citation type="submission" date="2025-08" db="UniProtKB">
        <authorList>
            <consortium name="Ensembl"/>
        </authorList>
    </citation>
    <scope>IDENTIFICATION</scope>
</reference>
<feature type="region of interest" description="Disordered" evidence="2">
    <location>
        <begin position="1"/>
        <end position="55"/>
    </location>
</feature>
<dbReference type="OrthoDB" id="276323at2759"/>
<dbReference type="PANTHER" id="PTHR12832:SF17">
    <property type="entry name" value="T-COMPLEX PROTEIN 11-LIKE PROTEIN 2"/>
    <property type="match status" value="1"/>
</dbReference>
<feature type="compositionally biased region" description="Low complexity" evidence="2">
    <location>
        <begin position="41"/>
        <end position="55"/>
    </location>
</feature>
<dbReference type="AlphaFoldDB" id="A0A3Q2E545"/>
<dbReference type="InterPro" id="IPR008862">
    <property type="entry name" value="Tcp11"/>
</dbReference>
<evidence type="ECO:0000256" key="2">
    <source>
        <dbReference type="SAM" id="MobiDB-lite"/>
    </source>
</evidence>
<dbReference type="OMA" id="YVINTMG"/>
<dbReference type="GO" id="GO:0007165">
    <property type="term" value="P:signal transduction"/>
    <property type="evidence" value="ECO:0007669"/>
    <property type="project" value="TreeGrafter"/>
</dbReference>
<proteinExistence type="inferred from homology"/>
<evidence type="ECO:0000256" key="1">
    <source>
        <dbReference type="ARBA" id="ARBA00010954"/>
    </source>
</evidence>
<keyword evidence="4" id="KW-1185">Reference proteome</keyword>
<comment type="similarity">
    <text evidence="1">Belongs to the TCP11 family.</text>
</comment>
<feature type="compositionally biased region" description="Basic and acidic residues" evidence="2">
    <location>
        <begin position="1"/>
        <end position="16"/>
    </location>
</feature>
<dbReference type="PANTHER" id="PTHR12832">
    <property type="entry name" value="TESTIS-SPECIFIC PROTEIN PBS13 T-COMPLEX 11"/>
    <property type="match status" value="1"/>
</dbReference>
<feature type="compositionally biased region" description="Polar residues" evidence="2">
    <location>
        <begin position="25"/>
        <end position="40"/>
    </location>
</feature>
<dbReference type="Pfam" id="PF05794">
    <property type="entry name" value="Tcp11"/>
    <property type="match status" value="1"/>
</dbReference>
<accession>A0A3Q2E545</accession>
<name>A0A3Q2E545_CYPVA</name>